<dbReference type="PROSITE" id="PS51192">
    <property type="entry name" value="HELICASE_ATP_BIND_1"/>
    <property type="match status" value="1"/>
</dbReference>
<dbReference type="PANTHER" id="PTHR45626">
    <property type="entry name" value="TRANSCRIPTION TERMINATION FACTOR 2-RELATED"/>
    <property type="match status" value="1"/>
</dbReference>
<evidence type="ECO:0000259" key="13">
    <source>
        <dbReference type="PROSITE" id="PS51194"/>
    </source>
</evidence>
<dbReference type="Pfam" id="PF13923">
    <property type="entry name" value="zf-C3HC4_2"/>
    <property type="match status" value="1"/>
</dbReference>
<dbReference type="SUPFAM" id="SSF57850">
    <property type="entry name" value="RING/U-box"/>
    <property type="match status" value="1"/>
</dbReference>
<organism evidence="14 15">
    <name type="scientific">Thielaviopsis punctulata</name>
    <dbReference type="NCBI Taxonomy" id="72032"/>
    <lineage>
        <taxon>Eukaryota</taxon>
        <taxon>Fungi</taxon>
        <taxon>Dikarya</taxon>
        <taxon>Ascomycota</taxon>
        <taxon>Pezizomycotina</taxon>
        <taxon>Sordariomycetes</taxon>
        <taxon>Hypocreomycetidae</taxon>
        <taxon>Microascales</taxon>
        <taxon>Ceratocystidaceae</taxon>
        <taxon>Thielaviopsis</taxon>
    </lineage>
</organism>
<evidence type="ECO:0000259" key="11">
    <source>
        <dbReference type="PROSITE" id="PS50089"/>
    </source>
</evidence>
<dbReference type="InterPro" id="IPR001841">
    <property type="entry name" value="Znf_RING"/>
</dbReference>
<dbReference type="OrthoDB" id="448448at2759"/>
<comment type="caution">
    <text evidence="14">The sequence shown here is derived from an EMBL/GenBank/DDBJ whole genome shotgun (WGS) entry which is preliminary data.</text>
</comment>
<dbReference type="InterPro" id="IPR013083">
    <property type="entry name" value="Znf_RING/FYVE/PHD"/>
</dbReference>
<keyword evidence="15" id="KW-1185">Reference proteome</keyword>
<dbReference type="CDD" id="cd18793">
    <property type="entry name" value="SF2_C_SNF"/>
    <property type="match status" value="1"/>
</dbReference>
<keyword evidence="7" id="KW-0862">Zinc</keyword>
<evidence type="ECO:0000256" key="8">
    <source>
        <dbReference type="ARBA" id="ARBA00022840"/>
    </source>
</evidence>
<dbReference type="GO" id="GO:0016787">
    <property type="term" value="F:hydrolase activity"/>
    <property type="evidence" value="ECO:0007669"/>
    <property type="project" value="UniProtKB-KW"/>
</dbReference>
<evidence type="ECO:0008006" key="16">
    <source>
        <dbReference type="Google" id="ProtNLM"/>
    </source>
</evidence>
<dbReference type="InterPro" id="IPR027417">
    <property type="entry name" value="P-loop_NTPase"/>
</dbReference>
<dbReference type="PROSITE" id="PS51194">
    <property type="entry name" value="HELICASE_CTER"/>
    <property type="match status" value="1"/>
</dbReference>
<dbReference type="Pfam" id="PF00176">
    <property type="entry name" value="SNF2-rel_dom"/>
    <property type="match status" value="1"/>
</dbReference>
<keyword evidence="3" id="KW-0547">Nucleotide-binding</keyword>
<accession>A0A0F4ZCV4</accession>
<dbReference type="PROSITE" id="PS00518">
    <property type="entry name" value="ZF_RING_1"/>
    <property type="match status" value="1"/>
</dbReference>
<feature type="region of interest" description="Disordered" evidence="10">
    <location>
        <begin position="1"/>
        <end position="43"/>
    </location>
</feature>
<sequence length="849" mass="94988">MTANKKRSWDNPSGHDASKPEPNPRNISSIEPLDDSLWNPDDEDISLDSEIIDLRNAKKPALTSHYFPTRGAGQATDPAMPPPPQPKKLKLSEVATARPEFPGFANLRDLVRENPHAFVDGSQYEIENTGRPMPLPPIRSGPVADVAVSNSQSEVCNDATGASGTANAPFVLPSSPTSATTSTELVPLDLASSAPAEEQLAADQEDIMDTELEEQLAKMDAAKQPYQVKTKMLPHQLQALAWMKRKEHPRLPPKGSDNIVQFWKATSGGFYSNILSYEYAELPKLYSGGVLADDMGLGKTLQMISLIVSDPKPDPTLIVSPLSVMSNWQQQIKHHLRNDSQLRVLIFHSKGTKLGVEDLKQYDVVITTYTTMAKDYHGANKTLASIKWRRVILDEGHLIRNQKTKVAKTACCLQAQSKWVVTGTPIINRIDDLRSIAVFVGVKFLVQKTSFRWLMRQEELCKSFVADLCLRRTKAMKFVNLKLPEKTEYIEFITFNEDERSDYATLLKDAREAARRFFKKDKSALWSTVLERLLRLRQYCDHWTLSAKKAMDQGGDEADSIDSSSARTPDAYLKVLVKSRELCYICWDALSFSNQPVLTPCNHGFCRPCLTQAFPEGSINCPKCNNMLEEQELIAPSLSSEEINDETIDVDDEDVVNKQSSKTVVLYRLIRSTLEDPKAKIVIFSQWTSFLNIVQVQLNDLGIVPVRIDGTMPNEKRDASIKALQTDPDTRVMLASLKTAGVGITLTAANVVILADSCECVLRKRFEDSVLMFVGWAPAIEEQAIDRIHRLGQTRPTTVYRLVIKGTVEEAVIAIQDEKRRLFGEAFQESFKILTGSDTQDMVRRLLDS</sequence>
<dbReference type="Gene3D" id="3.40.50.10810">
    <property type="entry name" value="Tandem AAA-ATPase domain"/>
    <property type="match status" value="1"/>
</dbReference>
<evidence type="ECO:0000256" key="6">
    <source>
        <dbReference type="ARBA" id="ARBA00022806"/>
    </source>
</evidence>
<evidence type="ECO:0000256" key="3">
    <source>
        <dbReference type="ARBA" id="ARBA00022741"/>
    </source>
</evidence>
<protein>
    <recommendedName>
        <fullName evidence="16">RING-type domain-containing protein</fullName>
    </recommendedName>
</protein>
<dbReference type="InterPro" id="IPR001650">
    <property type="entry name" value="Helicase_C-like"/>
</dbReference>
<keyword evidence="2" id="KW-0479">Metal-binding</keyword>
<keyword evidence="6" id="KW-0347">Helicase</keyword>
<dbReference type="InterPro" id="IPR050628">
    <property type="entry name" value="SNF2_RAD54_helicase_TF"/>
</dbReference>
<evidence type="ECO:0000313" key="15">
    <source>
        <dbReference type="Proteomes" id="UP000033483"/>
    </source>
</evidence>
<dbReference type="GO" id="GO:0006281">
    <property type="term" value="P:DNA repair"/>
    <property type="evidence" value="ECO:0007669"/>
    <property type="project" value="TreeGrafter"/>
</dbReference>
<dbReference type="GO" id="GO:0005524">
    <property type="term" value="F:ATP binding"/>
    <property type="evidence" value="ECO:0007669"/>
    <property type="project" value="UniProtKB-KW"/>
</dbReference>
<dbReference type="InterPro" id="IPR038718">
    <property type="entry name" value="SNF2-like_sf"/>
</dbReference>
<dbReference type="SMART" id="SM00490">
    <property type="entry name" value="HELICc"/>
    <property type="match status" value="1"/>
</dbReference>
<dbReference type="SMART" id="SM00184">
    <property type="entry name" value="RING"/>
    <property type="match status" value="1"/>
</dbReference>
<reference evidence="14 15" key="1">
    <citation type="submission" date="2015-03" db="EMBL/GenBank/DDBJ databases">
        <authorList>
            <person name="Radwan O."/>
            <person name="Al-Naeli F.A."/>
            <person name="Rendon G.A."/>
            <person name="Fields C."/>
        </authorList>
    </citation>
    <scope>NUCLEOTIDE SEQUENCE [LARGE SCALE GENOMIC DNA]</scope>
    <source>
        <strain evidence="14">CR-DP1</strain>
    </source>
</reference>
<dbReference type="InterPro" id="IPR049730">
    <property type="entry name" value="SNF2/RAD54-like_C"/>
</dbReference>
<evidence type="ECO:0000256" key="5">
    <source>
        <dbReference type="ARBA" id="ARBA00022801"/>
    </source>
</evidence>
<evidence type="ECO:0000256" key="4">
    <source>
        <dbReference type="ARBA" id="ARBA00022771"/>
    </source>
</evidence>
<dbReference type="Gene3D" id="3.40.50.300">
    <property type="entry name" value="P-loop containing nucleotide triphosphate hydrolases"/>
    <property type="match status" value="1"/>
</dbReference>
<keyword evidence="8" id="KW-0067">ATP-binding</keyword>
<evidence type="ECO:0000256" key="2">
    <source>
        <dbReference type="ARBA" id="ARBA00022723"/>
    </source>
</evidence>
<gene>
    <name evidence="14" type="ORF">TD95_001242</name>
</gene>
<feature type="domain" description="RING-type" evidence="11">
    <location>
        <begin position="583"/>
        <end position="625"/>
    </location>
</feature>
<dbReference type="SMART" id="SM00487">
    <property type="entry name" value="DEXDc"/>
    <property type="match status" value="1"/>
</dbReference>
<dbReference type="Gene3D" id="3.30.40.10">
    <property type="entry name" value="Zinc/RING finger domain, C3HC4 (zinc finger)"/>
    <property type="match status" value="1"/>
</dbReference>
<dbReference type="AlphaFoldDB" id="A0A0F4ZCV4"/>
<feature type="domain" description="Helicase C-terminal" evidence="13">
    <location>
        <begin position="665"/>
        <end position="847"/>
    </location>
</feature>
<evidence type="ECO:0000256" key="10">
    <source>
        <dbReference type="SAM" id="MobiDB-lite"/>
    </source>
</evidence>
<dbReference type="GO" id="GO:0008270">
    <property type="term" value="F:zinc ion binding"/>
    <property type="evidence" value="ECO:0007669"/>
    <property type="project" value="UniProtKB-KW"/>
</dbReference>
<dbReference type="PROSITE" id="PS50089">
    <property type="entry name" value="ZF_RING_2"/>
    <property type="match status" value="1"/>
</dbReference>
<dbReference type="EMBL" id="LAEV01001610">
    <property type="protein sequence ID" value="KKA27668.1"/>
    <property type="molecule type" value="Genomic_DNA"/>
</dbReference>
<dbReference type="CDD" id="cd18008">
    <property type="entry name" value="DEXDc_SHPRH-like"/>
    <property type="match status" value="1"/>
</dbReference>
<dbReference type="InterPro" id="IPR017907">
    <property type="entry name" value="Znf_RING_CS"/>
</dbReference>
<evidence type="ECO:0000256" key="9">
    <source>
        <dbReference type="PROSITE-ProRule" id="PRU00175"/>
    </source>
</evidence>
<evidence type="ECO:0000256" key="7">
    <source>
        <dbReference type="ARBA" id="ARBA00022833"/>
    </source>
</evidence>
<dbReference type="PANTHER" id="PTHR45626:SF11">
    <property type="entry name" value="FAMILY HELICASE, PUTATIVE (AFU_ORTHOLOGUE AFUA_5G06590)-RELATED"/>
    <property type="match status" value="1"/>
</dbReference>
<evidence type="ECO:0000259" key="12">
    <source>
        <dbReference type="PROSITE" id="PS51192"/>
    </source>
</evidence>
<dbReference type="GO" id="GO:0008094">
    <property type="term" value="F:ATP-dependent activity, acting on DNA"/>
    <property type="evidence" value="ECO:0007669"/>
    <property type="project" value="TreeGrafter"/>
</dbReference>
<dbReference type="GO" id="GO:0004386">
    <property type="term" value="F:helicase activity"/>
    <property type="evidence" value="ECO:0007669"/>
    <property type="project" value="UniProtKB-KW"/>
</dbReference>
<feature type="domain" description="Helicase ATP-binding" evidence="12">
    <location>
        <begin position="280"/>
        <end position="443"/>
    </location>
</feature>
<evidence type="ECO:0000256" key="1">
    <source>
        <dbReference type="ARBA" id="ARBA00007025"/>
    </source>
</evidence>
<name>A0A0F4ZCV4_9PEZI</name>
<evidence type="ECO:0000313" key="14">
    <source>
        <dbReference type="EMBL" id="KKA27668.1"/>
    </source>
</evidence>
<dbReference type="GO" id="GO:0005634">
    <property type="term" value="C:nucleus"/>
    <property type="evidence" value="ECO:0007669"/>
    <property type="project" value="TreeGrafter"/>
</dbReference>
<comment type="similarity">
    <text evidence="1">Belongs to the SNF2/RAD54 helicase family.</text>
</comment>
<dbReference type="Proteomes" id="UP000033483">
    <property type="component" value="Unassembled WGS sequence"/>
</dbReference>
<dbReference type="InterPro" id="IPR000330">
    <property type="entry name" value="SNF2_N"/>
</dbReference>
<dbReference type="SUPFAM" id="SSF52540">
    <property type="entry name" value="P-loop containing nucleoside triphosphate hydrolases"/>
    <property type="match status" value="2"/>
</dbReference>
<keyword evidence="4 9" id="KW-0863">Zinc-finger</keyword>
<dbReference type="CDD" id="cd16449">
    <property type="entry name" value="RING-HC"/>
    <property type="match status" value="1"/>
</dbReference>
<feature type="region of interest" description="Disordered" evidence="10">
    <location>
        <begin position="58"/>
        <end position="88"/>
    </location>
</feature>
<dbReference type="InterPro" id="IPR014001">
    <property type="entry name" value="Helicase_ATP-bd"/>
</dbReference>
<dbReference type="Pfam" id="PF00271">
    <property type="entry name" value="Helicase_C"/>
    <property type="match status" value="1"/>
</dbReference>
<keyword evidence="5" id="KW-0378">Hydrolase</keyword>
<proteinExistence type="inferred from homology"/>